<dbReference type="AlphaFoldDB" id="A0A4Q9DYA1"/>
<dbReference type="Pfam" id="PF03466">
    <property type="entry name" value="LysR_substrate"/>
    <property type="match status" value="1"/>
</dbReference>
<name>A0A4Q9DYA1_9BACL</name>
<organism evidence="2 3">
    <name type="scientific">Paenibacillus thalictri</name>
    <dbReference type="NCBI Taxonomy" id="2527873"/>
    <lineage>
        <taxon>Bacteria</taxon>
        <taxon>Bacillati</taxon>
        <taxon>Bacillota</taxon>
        <taxon>Bacilli</taxon>
        <taxon>Bacillales</taxon>
        <taxon>Paenibacillaceae</taxon>
        <taxon>Paenibacillus</taxon>
    </lineage>
</organism>
<protein>
    <recommendedName>
        <fullName evidence="1">LysR substrate-binding domain-containing protein</fullName>
    </recommendedName>
</protein>
<evidence type="ECO:0000313" key="3">
    <source>
        <dbReference type="Proteomes" id="UP000293142"/>
    </source>
</evidence>
<dbReference type="InterPro" id="IPR005119">
    <property type="entry name" value="LysR_subst-bd"/>
</dbReference>
<evidence type="ECO:0000259" key="1">
    <source>
        <dbReference type="Pfam" id="PF03466"/>
    </source>
</evidence>
<proteinExistence type="predicted"/>
<feature type="domain" description="LysR substrate-binding" evidence="1">
    <location>
        <begin position="1"/>
        <end position="49"/>
    </location>
</feature>
<dbReference type="Proteomes" id="UP000293142">
    <property type="component" value="Unassembled WGS sequence"/>
</dbReference>
<dbReference type="OrthoDB" id="9803735at2"/>
<comment type="caution">
    <text evidence="2">The sequence shown here is derived from an EMBL/GenBank/DDBJ whole genome shotgun (WGS) entry which is preliminary data.</text>
</comment>
<sequence>MKKMIENGLGISFLQRNIVSKELESGKLVEVPLLLALPTTPISLLFRKHVPKDIRTVIIETANSLFNEELG</sequence>
<dbReference type="Gene3D" id="3.40.190.290">
    <property type="match status" value="1"/>
</dbReference>
<dbReference type="EMBL" id="SIRE01000003">
    <property type="protein sequence ID" value="TBL81376.1"/>
    <property type="molecule type" value="Genomic_DNA"/>
</dbReference>
<evidence type="ECO:0000313" key="2">
    <source>
        <dbReference type="EMBL" id="TBL81376.1"/>
    </source>
</evidence>
<keyword evidence="3" id="KW-1185">Reference proteome</keyword>
<accession>A0A4Q9DYA1</accession>
<reference evidence="2 3" key="1">
    <citation type="submission" date="2019-02" db="EMBL/GenBank/DDBJ databases">
        <title>Paenibacillus sp. nov., isolated from surface-sterilized tissue of Thalictrum simplex L.</title>
        <authorList>
            <person name="Tuo L."/>
        </authorList>
    </citation>
    <scope>NUCLEOTIDE SEQUENCE [LARGE SCALE GENOMIC DNA]</scope>
    <source>
        <strain evidence="2 3">N2SHLJ1</strain>
    </source>
</reference>
<gene>
    <name evidence="2" type="ORF">EYB31_04670</name>
</gene>
<dbReference type="SUPFAM" id="SSF53850">
    <property type="entry name" value="Periplasmic binding protein-like II"/>
    <property type="match status" value="1"/>
</dbReference>